<proteinExistence type="predicted"/>
<dbReference type="InterPro" id="IPR013328">
    <property type="entry name" value="6PGD_dom2"/>
</dbReference>
<dbReference type="RefSeq" id="WP_012684774.1">
    <property type="nucleotide sequence ID" value="NC_012491.1"/>
</dbReference>
<dbReference type="HOGENOM" id="CLU_2714467_0_0_9"/>
<dbReference type="KEGG" id="bbe:BBR47_10440"/>
<dbReference type="InterPro" id="IPR029154">
    <property type="entry name" value="HIBADH-like_NADP-bd"/>
</dbReference>
<reference evidence="2 3" key="1">
    <citation type="submission" date="2005-03" db="EMBL/GenBank/DDBJ databases">
        <title>Brevibacillus brevis strain 47, complete genome.</title>
        <authorList>
            <person name="Hosoyama A."/>
            <person name="Yamada R."/>
            <person name="Hongo Y."/>
            <person name="Terui Y."/>
            <person name="Ankai A."/>
            <person name="Masuyama W."/>
            <person name="Sekiguchi M."/>
            <person name="Takeda T."/>
            <person name="Asano K."/>
            <person name="Ohji S."/>
            <person name="Ichikawa N."/>
            <person name="Narita S."/>
            <person name="Aoki N."/>
            <person name="Miura H."/>
            <person name="Matsushita S."/>
            <person name="Sekigawa T."/>
            <person name="Yamagata H."/>
            <person name="Yoshikawa H."/>
            <person name="Udaka S."/>
            <person name="Tanikawa S."/>
            <person name="Fujita N."/>
        </authorList>
    </citation>
    <scope>NUCLEOTIDE SEQUENCE [LARGE SCALE GENOMIC DNA]</scope>
    <source>
        <strain evidence="3">47 / JCM 6285 / NBRC 100599</strain>
    </source>
</reference>
<dbReference type="GO" id="GO:0051287">
    <property type="term" value="F:NAD binding"/>
    <property type="evidence" value="ECO:0007669"/>
    <property type="project" value="InterPro"/>
</dbReference>
<dbReference type="STRING" id="358681.BBR47_10440"/>
<organism evidence="2 3">
    <name type="scientific">Brevibacillus brevis (strain 47 / JCM 6285 / NBRC 100599)</name>
    <dbReference type="NCBI Taxonomy" id="358681"/>
    <lineage>
        <taxon>Bacteria</taxon>
        <taxon>Bacillati</taxon>
        <taxon>Bacillota</taxon>
        <taxon>Bacilli</taxon>
        <taxon>Bacillales</taxon>
        <taxon>Paenibacillaceae</taxon>
        <taxon>Brevibacillus</taxon>
    </lineage>
</organism>
<feature type="domain" description="3-hydroxyisobutyrate dehydrogenase-like NAD-binding" evidence="1">
    <location>
        <begin position="15"/>
        <end position="69"/>
    </location>
</feature>
<dbReference type="InterPro" id="IPR008927">
    <property type="entry name" value="6-PGluconate_DH-like_C_sf"/>
</dbReference>
<dbReference type="Proteomes" id="UP000001877">
    <property type="component" value="Chromosome"/>
</dbReference>
<gene>
    <name evidence="2" type="ordered locus">BBR47_10440</name>
</gene>
<accession>C0Z664</accession>
<dbReference type="Pfam" id="PF14833">
    <property type="entry name" value="NAD_binding_11"/>
    <property type="match status" value="1"/>
</dbReference>
<protein>
    <recommendedName>
        <fullName evidence="1">3-hydroxyisobutyrate dehydrogenase-like NAD-binding domain-containing protein</fullName>
    </recommendedName>
</protein>
<evidence type="ECO:0000313" key="2">
    <source>
        <dbReference type="EMBL" id="BAH42021.1"/>
    </source>
</evidence>
<dbReference type="EMBL" id="AP008955">
    <property type="protein sequence ID" value="BAH42021.1"/>
    <property type="molecule type" value="Genomic_DNA"/>
</dbReference>
<sequence>MQTFEARNGKSGRYAYPAAFALKHMAKDLRLAHEAGVSTPLAESVNATYRHALEEGLGELDLMAILRHLGGK</sequence>
<evidence type="ECO:0000313" key="3">
    <source>
        <dbReference type="Proteomes" id="UP000001877"/>
    </source>
</evidence>
<name>C0Z664_BREBN</name>
<dbReference type="eggNOG" id="COG2084">
    <property type="taxonomic scope" value="Bacteria"/>
</dbReference>
<dbReference type="AlphaFoldDB" id="C0Z664"/>
<dbReference type="Gene3D" id="1.10.1040.10">
    <property type="entry name" value="N-(1-d-carboxylethyl)-l-norvaline Dehydrogenase, domain 2"/>
    <property type="match status" value="1"/>
</dbReference>
<dbReference type="SUPFAM" id="SSF48179">
    <property type="entry name" value="6-phosphogluconate dehydrogenase C-terminal domain-like"/>
    <property type="match status" value="1"/>
</dbReference>
<evidence type="ECO:0000259" key="1">
    <source>
        <dbReference type="Pfam" id="PF14833"/>
    </source>
</evidence>
<keyword evidence="3" id="KW-1185">Reference proteome</keyword>